<keyword evidence="6" id="KW-1185">Reference proteome</keyword>
<dbReference type="Pfam" id="PF00588">
    <property type="entry name" value="SpoU_methylase"/>
    <property type="match status" value="1"/>
</dbReference>
<dbReference type="AlphaFoldDB" id="A0A7L6N4W8"/>
<protein>
    <submittedName>
        <fullName evidence="5">23S rRNA (Guanosine(2251)-2'-O)-methyltransferase RlmB</fullName>
    </submittedName>
</protein>
<dbReference type="Proteomes" id="UP000512167">
    <property type="component" value="Chromosome"/>
</dbReference>
<name>A0A7L6N4W8_9MOLU</name>
<dbReference type="InterPro" id="IPR029064">
    <property type="entry name" value="Ribosomal_eL30-like_sf"/>
</dbReference>
<dbReference type="KEGG" id="tbk:HF295_05365"/>
<dbReference type="Gene3D" id="3.40.1280.10">
    <property type="match status" value="1"/>
</dbReference>
<dbReference type="InterPro" id="IPR029028">
    <property type="entry name" value="Alpha/beta_knot_MTases"/>
</dbReference>
<dbReference type="InterPro" id="IPR013123">
    <property type="entry name" value="SpoU_subst-bd"/>
</dbReference>
<dbReference type="RefSeq" id="WP_312031144.1">
    <property type="nucleotide sequence ID" value="NZ_CP051151.1"/>
</dbReference>
<keyword evidence="2 5" id="KW-0489">Methyltransferase</keyword>
<reference evidence="5 6" key="1">
    <citation type="submission" date="2020-04" db="EMBL/GenBank/DDBJ databases">
        <authorList>
            <person name="Zheng R.K."/>
            <person name="Sun C.M."/>
        </authorList>
    </citation>
    <scope>NUCLEOTIDE SEQUENCE [LARGE SCALE GENOMIC DNA]</scope>
    <source>
        <strain evidence="6">zrk29</strain>
    </source>
</reference>
<dbReference type="FunFam" id="3.40.1280.10:FF:000008">
    <property type="entry name" value="Group 3 RNA methyltransferase TrmH"/>
    <property type="match status" value="1"/>
</dbReference>
<dbReference type="GO" id="GO:0003723">
    <property type="term" value="F:RNA binding"/>
    <property type="evidence" value="ECO:0007669"/>
    <property type="project" value="InterPro"/>
</dbReference>
<proteinExistence type="inferred from homology"/>
<evidence type="ECO:0000256" key="2">
    <source>
        <dbReference type="ARBA" id="ARBA00022603"/>
    </source>
</evidence>
<dbReference type="PANTHER" id="PTHR46429">
    <property type="entry name" value="23S RRNA (GUANOSINE-2'-O-)-METHYLTRANSFERASE RLMB"/>
    <property type="match status" value="1"/>
</dbReference>
<dbReference type="GO" id="GO:0005829">
    <property type="term" value="C:cytosol"/>
    <property type="evidence" value="ECO:0007669"/>
    <property type="project" value="TreeGrafter"/>
</dbReference>
<sequence length="239" mass="26795">MSLLIYGRNTCLEVLKTQRKIFNAFIMEDSNQDIFHHVKRHQIPYEIMSKHDFKKKFLGNHQGVILEVEDYKTYELNEFLDTLDLKTNPFLIMLDQITDDHNLGAIIRSCEAGGVQGVIIPKNRSAKISGTVAKISSGAIEHVNIIEVTNLSNAIKILKDSGFWTVGTDLNTDKSYQDIIVDVPLCLVIGSEGKGISRIVKSNVDYNVKIDMVGKINSLNASVSAGILIFDILRRKTMK</sequence>
<comment type="similarity">
    <text evidence="1">Belongs to the class IV-like SAM-binding methyltransferase superfamily. RNA methyltransferase TrmH family.</text>
</comment>
<evidence type="ECO:0000256" key="1">
    <source>
        <dbReference type="ARBA" id="ARBA00007228"/>
    </source>
</evidence>
<dbReference type="SUPFAM" id="SSF75217">
    <property type="entry name" value="alpha/beta knot"/>
    <property type="match status" value="1"/>
</dbReference>
<evidence type="ECO:0000313" key="6">
    <source>
        <dbReference type="Proteomes" id="UP000512167"/>
    </source>
</evidence>
<dbReference type="Pfam" id="PF08032">
    <property type="entry name" value="SpoU_sub_bind"/>
    <property type="match status" value="1"/>
</dbReference>
<dbReference type="InterPro" id="IPR029026">
    <property type="entry name" value="tRNA_m1G_MTases_N"/>
</dbReference>
<dbReference type="InterPro" id="IPR001537">
    <property type="entry name" value="SpoU_MeTrfase"/>
</dbReference>
<evidence type="ECO:0000313" key="5">
    <source>
        <dbReference type="EMBL" id="QLY40317.1"/>
    </source>
</evidence>
<dbReference type="Gene3D" id="3.30.1330.30">
    <property type="match status" value="1"/>
</dbReference>
<accession>A0A7L6N4W8</accession>
<feature type="domain" description="RNA 2-O ribose methyltransferase substrate binding" evidence="4">
    <location>
        <begin position="4"/>
        <end position="74"/>
    </location>
</feature>
<dbReference type="SMART" id="SM00967">
    <property type="entry name" value="SpoU_sub_bind"/>
    <property type="match status" value="1"/>
</dbReference>
<dbReference type="InterPro" id="IPR004441">
    <property type="entry name" value="rRNA_MeTrfase_TrmH"/>
</dbReference>
<dbReference type="GO" id="GO:0032259">
    <property type="term" value="P:methylation"/>
    <property type="evidence" value="ECO:0007669"/>
    <property type="project" value="UniProtKB-KW"/>
</dbReference>
<dbReference type="GO" id="GO:0008173">
    <property type="term" value="F:RNA methyltransferase activity"/>
    <property type="evidence" value="ECO:0007669"/>
    <property type="project" value="InterPro"/>
</dbReference>
<organism evidence="5 6">
    <name type="scientific">Hujiaoplasma nucleasis</name>
    <dbReference type="NCBI Taxonomy" id="2725268"/>
    <lineage>
        <taxon>Bacteria</taxon>
        <taxon>Bacillati</taxon>
        <taxon>Mycoplasmatota</taxon>
        <taxon>Mollicutes</taxon>
        <taxon>Candidatus Izemoplasmatales</taxon>
        <taxon>Hujiaoplasmataceae</taxon>
        <taxon>Hujiaoplasma</taxon>
    </lineage>
</organism>
<evidence type="ECO:0000256" key="3">
    <source>
        <dbReference type="ARBA" id="ARBA00022679"/>
    </source>
</evidence>
<keyword evidence="3 5" id="KW-0808">Transferase</keyword>
<evidence type="ECO:0000259" key="4">
    <source>
        <dbReference type="SMART" id="SM00967"/>
    </source>
</evidence>
<dbReference type="GO" id="GO:0006396">
    <property type="term" value="P:RNA processing"/>
    <property type="evidence" value="ECO:0007669"/>
    <property type="project" value="InterPro"/>
</dbReference>
<dbReference type="SUPFAM" id="SSF55315">
    <property type="entry name" value="L30e-like"/>
    <property type="match status" value="1"/>
</dbReference>
<dbReference type="NCBIfam" id="TIGR00186">
    <property type="entry name" value="rRNA_methyl_3"/>
    <property type="match status" value="1"/>
</dbReference>
<dbReference type="EMBL" id="CP051151">
    <property type="protein sequence ID" value="QLY40317.1"/>
    <property type="molecule type" value="Genomic_DNA"/>
</dbReference>
<dbReference type="PANTHER" id="PTHR46429:SF1">
    <property type="entry name" value="23S RRNA (GUANOSINE-2'-O-)-METHYLTRANSFERASE RLMB"/>
    <property type="match status" value="1"/>
</dbReference>
<dbReference type="CDD" id="cd18103">
    <property type="entry name" value="SpoU-like_RlmB"/>
    <property type="match status" value="1"/>
</dbReference>
<gene>
    <name evidence="5" type="primary">rlmB</name>
    <name evidence="5" type="ORF">HF295_05365</name>
</gene>